<evidence type="ECO:0000313" key="1">
    <source>
        <dbReference type="EMBL" id="MBM7656764.1"/>
    </source>
</evidence>
<dbReference type="EMBL" id="JAFBEV010000001">
    <property type="protein sequence ID" value="MBM7656764.1"/>
    <property type="molecule type" value="Genomic_DNA"/>
</dbReference>
<name>A0ABS2Q4Q0_9BACL</name>
<reference evidence="1 2" key="1">
    <citation type="submission" date="2021-01" db="EMBL/GenBank/DDBJ databases">
        <title>Genomic Encyclopedia of Type Strains, Phase IV (KMG-IV): sequencing the most valuable type-strain genomes for metagenomic binning, comparative biology and taxonomic classification.</title>
        <authorList>
            <person name="Goeker M."/>
        </authorList>
    </citation>
    <scope>NUCLEOTIDE SEQUENCE [LARGE SCALE GENOMIC DNA]</scope>
    <source>
        <strain evidence="1 2">DSM 100968</strain>
    </source>
</reference>
<organism evidence="1 2">
    <name type="scientific">Sporolactobacillus spathodeae</name>
    <dbReference type="NCBI Taxonomy" id="1465502"/>
    <lineage>
        <taxon>Bacteria</taxon>
        <taxon>Bacillati</taxon>
        <taxon>Bacillota</taxon>
        <taxon>Bacilli</taxon>
        <taxon>Bacillales</taxon>
        <taxon>Sporolactobacillaceae</taxon>
        <taxon>Sporolactobacillus</taxon>
    </lineage>
</organism>
<keyword evidence="2" id="KW-1185">Reference proteome</keyword>
<protein>
    <submittedName>
        <fullName evidence="1">Uncharacterized protein</fullName>
    </submittedName>
</protein>
<sequence>MFHVFYAARSARLTISRWFPNDLETVRFTHLCAMIATNALVNELELGGQQESSPCISHLLGKRLTAIEPILTSFIFWTKRNKADAPSIIDGTPALFSTRFT</sequence>
<evidence type="ECO:0000313" key="2">
    <source>
        <dbReference type="Proteomes" id="UP000823201"/>
    </source>
</evidence>
<proteinExistence type="predicted"/>
<dbReference type="Proteomes" id="UP000823201">
    <property type="component" value="Unassembled WGS sequence"/>
</dbReference>
<comment type="caution">
    <text evidence="1">The sequence shown here is derived from an EMBL/GenBank/DDBJ whole genome shotgun (WGS) entry which is preliminary data.</text>
</comment>
<accession>A0ABS2Q4Q0</accession>
<gene>
    <name evidence="1" type="ORF">JOC27_000200</name>
</gene>